<accession>A2DJP5</accession>
<feature type="compositionally biased region" description="Basic and acidic residues" evidence="1">
    <location>
        <begin position="905"/>
        <end position="950"/>
    </location>
</feature>
<feature type="region of interest" description="Disordered" evidence="1">
    <location>
        <begin position="548"/>
        <end position="1077"/>
    </location>
</feature>
<dbReference type="eggNOG" id="ENOG502SGCK">
    <property type="taxonomic scope" value="Eukaryota"/>
</dbReference>
<feature type="compositionally biased region" description="Basic and acidic residues" evidence="1">
    <location>
        <begin position="664"/>
        <end position="845"/>
    </location>
</feature>
<feature type="compositionally biased region" description="Low complexity" evidence="1">
    <location>
        <begin position="648"/>
        <end position="659"/>
    </location>
</feature>
<dbReference type="RefSeq" id="XP_001580431.1">
    <property type="nucleotide sequence ID" value="XM_001580381.1"/>
</dbReference>
<dbReference type="InterPro" id="IPR036322">
    <property type="entry name" value="WD40_repeat_dom_sf"/>
</dbReference>
<feature type="compositionally biased region" description="Basic and acidic residues" evidence="1">
    <location>
        <begin position="989"/>
        <end position="1010"/>
    </location>
</feature>
<dbReference type="PANTHER" id="PTHR12616:SF1">
    <property type="entry name" value="VACUOLAR PROTEIN SORTING-ASSOCIATED PROTEIN 41 HOMOLOG"/>
    <property type="match status" value="1"/>
</dbReference>
<dbReference type="STRING" id="5722.A2DJP5"/>
<dbReference type="VEuPathDB" id="TrichDB:TVAGG3_1035250"/>
<feature type="compositionally biased region" description="Basic and acidic residues" evidence="1">
    <location>
        <begin position="564"/>
        <end position="630"/>
    </location>
</feature>
<dbReference type="GO" id="GO:0006623">
    <property type="term" value="P:protein targeting to vacuole"/>
    <property type="evidence" value="ECO:0000318"/>
    <property type="project" value="GO_Central"/>
</dbReference>
<reference evidence="2" key="1">
    <citation type="submission" date="2006-10" db="EMBL/GenBank/DDBJ databases">
        <authorList>
            <person name="Amadeo P."/>
            <person name="Zhao Q."/>
            <person name="Wortman J."/>
            <person name="Fraser-Liggett C."/>
            <person name="Carlton J."/>
        </authorList>
    </citation>
    <scope>NUCLEOTIDE SEQUENCE</scope>
    <source>
        <strain evidence="2">G3</strain>
    </source>
</reference>
<keyword evidence="3" id="KW-1185">Reference proteome</keyword>
<dbReference type="GO" id="GO:0016236">
    <property type="term" value="P:macroautophagy"/>
    <property type="evidence" value="ECO:0000318"/>
    <property type="project" value="GO_Central"/>
</dbReference>
<dbReference type="GO" id="GO:0009267">
    <property type="term" value="P:cellular response to starvation"/>
    <property type="evidence" value="ECO:0000318"/>
    <property type="project" value="GO_Central"/>
</dbReference>
<protein>
    <submittedName>
        <fullName evidence="2">Uncharacterized protein</fullName>
    </submittedName>
</protein>
<feature type="compositionally biased region" description="Acidic residues" evidence="1">
    <location>
        <begin position="1011"/>
        <end position="1020"/>
    </location>
</feature>
<evidence type="ECO:0000313" key="2">
    <source>
        <dbReference type="EMBL" id="EAY19445.1"/>
    </source>
</evidence>
<dbReference type="PANTHER" id="PTHR12616">
    <property type="entry name" value="VACUOLAR PROTEIN SORTING VPS41"/>
    <property type="match status" value="1"/>
</dbReference>
<feature type="compositionally biased region" description="Acidic residues" evidence="1">
    <location>
        <begin position="1058"/>
        <end position="1073"/>
    </location>
</feature>
<dbReference type="Gene3D" id="2.130.10.10">
    <property type="entry name" value="YVTN repeat-like/Quinoprotein amine dehydrogenase"/>
    <property type="match status" value="1"/>
</dbReference>
<dbReference type="SUPFAM" id="SSF50978">
    <property type="entry name" value="WD40 repeat-like"/>
    <property type="match status" value="1"/>
</dbReference>
<gene>
    <name evidence="2" type="ORF">TVAG_101630</name>
</gene>
<dbReference type="VEuPathDB" id="TrichDB:TVAG_101630"/>
<evidence type="ECO:0000313" key="3">
    <source>
        <dbReference type="Proteomes" id="UP000001542"/>
    </source>
</evidence>
<dbReference type="EMBL" id="DS113208">
    <property type="protein sequence ID" value="EAY19445.1"/>
    <property type="molecule type" value="Genomic_DNA"/>
</dbReference>
<dbReference type="GO" id="GO:0034058">
    <property type="term" value="P:endosomal vesicle fusion"/>
    <property type="evidence" value="ECO:0000318"/>
    <property type="project" value="GO_Central"/>
</dbReference>
<dbReference type="InterPro" id="IPR045111">
    <property type="entry name" value="Vps41/Vps8"/>
</dbReference>
<sequence length="1836" mass="213119">MSEGVKQDINISYLNMSIVHDFKFESHYLFESNLKGISLCKDAIYILTEQAKPMKSEYHPRVFSPFVTKDKLDDNPSALAVSPNGLHLIIGYQKGKYVIYDTKLGMRIINNKVNSDKVIKSIVFSEDSSSFFLITEDTYYQLELRPSLSSTQAVLLSETKNISVSDIYCTNKLRSFFILVENSRCTLFTETKKITLLDPYGQASQNSFRLRAINNFEVVTFIIYSKTTIWLYEFSLNGDNMLGKNYQNQARYNRDFDQEITDAFLFRGGIAAVVFKNHVNSSILILNKLGHPLRLIQNNEINLALNETFLRFVQNQTLYFMSTKILYRLKFISWKQLIHFHGDKRQYDEIFNIAINVYKGSNIQYFDVPISTRERCTAVQEEVLPFLEAALKESIENIYPGDDQLEIQRSVEEQISIFKTASKLDMNRFITGKATKDLYKGYDRLDFYYKYIFPEIITLAGKSIQNFESIKDFLDIANKEAIDQKIKLIEPKNVETKQRSIEPSNTFNKGSFLDMIKSGITASIIGKNIKGDEPEKKITKEEISKAKDEAESIMSQSKLVLEQNDNKVTEEKPKETVEENENKEFVEENKEKTEGLPKETEEKPKEIVEENKEIVEENENKEIVEEEQAKPKQMLNSGKQDITDDSDGYYSTDYYSESSIKLEQSTKEKPKETEEKPKEEPQKETEQKTEEEKPKEETEEKPKESEEKVEEPKEDSTKQETEVVDQPKQEEKPSEEPPKETEVVEEKPKEETEETDQPKDEEKPSEQTEEKPKEEESVKEENQEKPQETEEKPIEEEKAEETQKQEEESVEEEKHEKEPQTEEESKKEEKPKEEESVKEEEKPAENEQNVEEEEKHEESEPKEETNEIEPKNEIVQTREIKIDQENPNYSSGPEYYSSSEEESEQEKPKEEIPPNAEEQKQEETEQKQEETEQKQEEIPEKPKEEEKTEENGDIFANIEVPPKEEDEIVVPEIDIDAQVEIPEPPQPETEEKQTENEQKQIESEEEKTIELEPPPEEEEETMQKQEENKPSVFIVEDPVSKSSEQENEEQEQQKEESKEEEDYEEEEEEEEKEDPIITEAKRLLYEENGPQFPQKTLATQYEMVKNLSYDIYQYSRENHYAETLSYLWVSCYNDVIAICTYLQKANKLYEFIYKAFIENPSEFDSKNIKLIIAWLYTPLPVPGKQEKRCSRLQPLIERPDSKMCDIIMLIIGFGIVRFRDGSNLTPELIVSQTILVLSDCEYKYVSPILDNIASYTADHVRTFPLCVVQMLVRWIFSSQGNVDARQTLLRTLSANYRDIINIDSVDSILIPHCIRCGFIDIVLKVYSNNAYSGIEDVKNAKMTTEKCKKIIEAYIMSTDNRKKVFNTINEFIKSSNKQAMSEAVFSEEIFRALILIDNIQSVELLTQKENWKEIHRNIISNKCNKPDVVVYKYLSAVAKLKDKYQIFREIFSDPQIQSVYFKSVCIYEKENALSLLKEGVIMENEEEFNKGKSSYLDICIENHVVDACIHIYSLHTDIPHAIELLGKEIERELFITMEKECGKEMNIKSIDRVPSEPKLKKALANLDMAFQLLAKSPRQGAALDQIWKNLFLGFKLPMYLSQKEKYRSLSQGISLFFSYFIVQIIARSTPELALDILSNDFQFLNTDQNRLIFESVFRYLNYQNVLSNNVEDMLIVDCKSLRQGIGFMSSQANTAFEVVCAACGQPITGAGGIGMRIYKCGHCFHANPQCGLHTSCPKCCATSNDIKKEADLENDLNMNKKKGSTTRMTRGMMGKIRQLERVEYRLKRTYGKDHDERTGGNNVYFMQEYHMPKTKKIQMKVATQLKVRITDTVLEL</sequence>
<proteinExistence type="predicted"/>
<dbReference type="Proteomes" id="UP000001542">
    <property type="component" value="Unassembled WGS sequence"/>
</dbReference>
<dbReference type="GO" id="GO:0005770">
    <property type="term" value="C:late endosome"/>
    <property type="evidence" value="ECO:0000318"/>
    <property type="project" value="GO_Central"/>
</dbReference>
<name>A2DJP5_TRIV3</name>
<feature type="compositionally biased region" description="Basic and acidic residues" evidence="1">
    <location>
        <begin position="856"/>
        <end position="884"/>
    </location>
</feature>
<dbReference type="InterPro" id="IPR015943">
    <property type="entry name" value="WD40/YVTN_repeat-like_dom_sf"/>
</dbReference>
<dbReference type="GO" id="GO:0030897">
    <property type="term" value="C:HOPS complex"/>
    <property type="evidence" value="ECO:0000318"/>
    <property type="project" value="GO_Central"/>
</dbReference>
<evidence type="ECO:0000256" key="1">
    <source>
        <dbReference type="SAM" id="MobiDB-lite"/>
    </source>
</evidence>
<dbReference type="InParanoid" id="A2DJP5"/>
<dbReference type="KEGG" id="tva:5464971"/>
<reference evidence="2" key="2">
    <citation type="journal article" date="2007" name="Science">
        <title>Draft genome sequence of the sexually transmitted pathogen Trichomonas vaginalis.</title>
        <authorList>
            <person name="Carlton J.M."/>
            <person name="Hirt R.P."/>
            <person name="Silva J.C."/>
            <person name="Delcher A.L."/>
            <person name="Schatz M."/>
            <person name="Zhao Q."/>
            <person name="Wortman J.R."/>
            <person name="Bidwell S.L."/>
            <person name="Alsmark U.C.M."/>
            <person name="Besteiro S."/>
            <person name="Sicheritz-Ponten T."/>
            <person name="Noel C.J."/>
            <person name="Dacks J.B."/>
            <person name="Foster P.G."/>
            <person name="Simillion C."/>
            <person name="Van de Peer Y."/>
            <person name="Miranda-Saavedra D."/>
            <person name="Barton G.J."/>
            <person name="Westrop G.D."/>
            <person name="Mueller S."/>
            <person name="Dessi D."/>
            <person name="Fiori P.L."/>
            <person name="Ren Q."/>
            <person name="Paulsen I."/>
            <person name="Zhang H."/>
            <person name="Bastida-Corcuera F.D."/>
            <person name="Simoes-Barbosa A."/>
            <person name="Brown M.T."/>
            <person name="Hayes R.D."/>
            <person name="Mukherjee M."/>
            <person name="Okumura C.Y."/>
            <person name="Schneider R."/>
            <person name="Smith A.J."/>
            <person name="Vanacova S."/>
            <person name="Villalvazo M."/>
            <person name="Haas B.J."/>
            <person name="Pertea M."/>
            <person name="Feldblyum T.V."/>
            <person name="Utterback T.R."/>
            <person name="Shu C.L."/>
            <person name="Osoegawa K."/>
            <person name="de Jong P.J."/>
            <person name="Hrdy I."/>
            <person name="Horvathova L."/>
            <person name="Zubacova Z."/>
            <person name="Dolezal P."/>
            <person name="Malik S.B."/>
            <person name="Logsdon J.M. Jr."/>
            <person name="Henze K."/>
            <person name="Gupta A."/>
            <person name="Wang C.C."/>
            <person name="Dunne R.L."/>
            <person name="Upcroft J.A."/>
            <person name="Upcroft P."/>
            <person name="White O."/>
            <person name="Salzberg S.L."/>
            <person name="Tang P."/>
            <person name="Chiu C.-H."/>
            <person name="Lee Y.-S."/>
            <person name="Embley T.M."/>
            <person name="Coombs G.H."/>
            <person name="Mottram J.C."/>
            <person name="Tachezy J."/>
            <person name="Fraser-Liggett C.M."/>
            <person name="Johnson P.J."/>
        </authorList>
    </citation>
    <scope>NUCLEOTIDE SEQUENCE [LARGE SCALE GENOMIC DNA]</scope>
    <source>
        <strain evidence="2">G3</strain>
    </source>
</reference>
<feature type="compositionally biased region" description="Acidic residues" evidence="1">
    <location>
        <begin position="964"/>
        <end position="977"/>
    </location>
</feature>
<organism evidence="2 3">
    <name type="scientific">Trichomonas vaginalis (strain ATCC PRA-98 / G3)</name>
    <dbReference type="NCBI Taxonomy" id="412133"/>
    <lineage>
        <taxon>Eukaryota</taxon>
        <taxon>Metamonada</taxon>
        <taxon>Parabasalia</taxon>
        <taxon>Trichomonadida</taxon>
        <taxon>Trichomonadidae</taxon>
        <taxon>Trichomonas</taxon>
    </lineage>
</organism>